<feature type="transmembrane region" description="Helical" evidence="2">
    <location>
        <begin position="164"/>
        <end position="189"/>
    </location>
</feature>
<evidence type="ECO:0000313" key="3">
    <source>
        <dbReference type="EMBL" id="NVN28900.1"/>
    </source>
</evidence>
<feature type="transmembrane region" description="Helical" evidence="2">
    <location>
        <begin position="18"/>
        <end position="42"/>
    </location>
</feature>
<gene>
    <name evidence="3" type="ORF">HUK83_00875</name>
</gene>
<name>A0A850NLV4_9PROT</name>
<feature type="transmembrane region" description="Helical" evidence="2">
    <location>
        <begin position="138"/>
        <end position="158"/>
    </location>
</feature>
<feature type="transmembrane region" description="Helical" evidence="2">
    <location>
        <begin position="293"/>
        <end position="313"/>
    </location>
</feature>
<accession>A0A850NLV4</accession>
<evidence type="ECO:0000313" key="4">
    <source>
        <dbReference type="Proteomes" id="UP000565205"/>
    </source>
</evidence>
<dbReference type="InterPro" id="IPR050222">
    <property type="entry name" value="MATE_MdtK"/>
</dbReference>
<feature type="transmembrane region" description="Helical" evidence="2">
    <location>
        <begin position="210"/>
        <end position="228"/>
    </location>
</feature>
<proteinExistence type="predicted"/>
<organism evidence="3 4">
    <name type="scientific">Endobacter medicaginis</name>
    <dbReference type="NCBI Taxonomy" id="1181271"/>
    <lineage>
        <taxon>Bacteria</taxon>
        <taxon>Pseudomonadati</taxon>
        <taxon>Pseudomonadota</taxon>
        <taxon>Alphaproteobacteria</taxon>
        <taxon>Acetobacterales</taxon>
        <taxon>Acetobacteraceae</taxon>
        <taxon>Endobacter</taxon>
    </lineage>
</organism>
<feature type="transmembrane region" description="Helical" evidence="2">
    <location>
        <begin position="325"/>
        <end position="343"/>
    </location>
</feature>
<feature type="transmembrane region" description="Helical" evidence="2">
    <location>
        <begin position="391"/>
        <end position="414"/>
    </location>
</feature>
<evidence type="ECO:0000256" key="2">
    <source>
        <dbReference type="SAM" id="Phobius"/>
    </source>
</evidence>
<dbReference type="AlphaFoldDB" id="A0A850NLV4"/>
<dbReference type="NCBIfam" id="TIGR00797">
    <property type="entry name" value="matE"/>
    <property type="match status" value="1"/>
</dbReference>
<dbReference type="GO" id="GO:0015297">
    <property type="term" value="F:antiporter activity"/>
    <property type="evidence" value="ECO:0007669"/>
    <property type="project" value="InterPro"/>
</dbReference>
<dbReference type="Proteomes" id="UP000565205">
    <property type="component" value="Unassembled WGS sequence"/>
</dbReference>
<dbReference type="PANTHER" id="PTHR43298:SF2">
    <property type="entry name" value="FMN_FAD EXPORTER YEEO-RELATED"/>
    <property type="match status" value="1"/>
</dbReference>
<reference evidence="3 4" key="1">
    <citation type="submission" date="2020-06" db="EMBL/GenBank/DDBJ databases">
        <title>Description of novel acetic acid bacteria.</title>
        <authorList>
            <person name="Sombolestani A."/>
        </authorList>
    </citation>
    <scope>NUCLEOTIDE SEQUENCE [LARGE SCALE GENOMIC DNA]</scope>
    <source>
        <strain evidence="3 4">LMG 26838</strain>
    </source>
</reference>
<keyword evidence="2" id="KW-0812">Transmembrane</keyword>
<keyword evidence="1" id="KW-0813">Transport</keyword>
<feature type="transmembrane region" description="Helical" evidence="2">
    <location>
        <begin position="105"/>
        <end position="126"/>
    </location>
</feature>
<dbReference type="PANTHER" id="PTHR43298">
    <property type="entry name" value="MULTIDRUG RESISTANCE PROTEIN NORM-RELATED"/>
    <property type="match status" value="1"/>
</dbReference>
<protein>
    <submittedName>
        <fullName evidence="3">MATE family efflux transporter</fullName>
    </submittedName>
</protein>
<keyword evidence="2" id="KW-1133">Transmembrane helix</keyword>
<evidence type="ECO:0000256" key="1">
    <source>
        <dbReference type="ARBA" id="ARBA00022448"/>
    </source>
</evidence>
<sequence>MGGGVVDTLLAGHLGRDILAAVALGQSMWSLLMVGGSLGLMMSMQPSVAQLDGAGRRAEVWPVVQQGILLGAGAGVLLAIVQVVLAPILAASMGLPARLLPDVRAYLYASAASLPAFGVLFACRGASEGMSVTRPSMLSALAGLLMVPVVGYPLMYGLGPIPRLAAFGSGLTLSVVTTIQAIGMVVWMYRARRTYPGLDRSRGGWRPDRRTIGALVRIGVPMGLMLAMEVGMFSASTLLIGRLGPVPVAAHSIALNVTSLLYMVPLGLSMAVTVRVGRAVGEGDRRGTRIAGLAGYALVALTQCVVVAINVLLGRPIAWLYTDDPSVVALTATLLLCAALFSLSDGLQGVSAAALRGMKDTRVPMLIAALAYWGIGLPCGAWLAIGCGYGAPGMWIGLTSGLSFAAVLLTVRFLRATG</sequence>
<feature type="transmembrane region" description="Helical" evidence="2">
    <location>
        <begin position="363"/>
        <end position="385"/>
    </location>
</feature>
<dbReference type="GO" id="GO:0042910">
    <property type="term" value="F:xenobiotic transmembrane transporter activity"/>
    <property type="evidence" value="ECO:0007669"/>
    <property type="project" value="InterPro"/>
</dbReference>
<comment type="caution">
    <text evidence="3">The sequence shown here is derived from an EMBL/GenBank/DDBJ whole genome shotgun (WGS) entry which is preliminary data.</text>
</comment>
<dbReference type="InterPro" id="IPR002528">
    <property type="entry name" value="MATE_fam"/>
</dbReference>
<keyword evidence="2" id="KW-0472">Membrane</keyword>
<dbReference type="CDD" id="cd13131">
    <property type="entry name" value="MATE_NorM_like"/>
    <property type="match status" value="1"/>
</dbReference>
<feature type="transmembrane region" description="Helical" evidence="2">
    <location>
        <begin position="248"/>
        <end position="272"/>
    </location>
</feature>
<feature type="transmembrane region" description="Helical" evidence="2">
    <location>
        <begin position="63"/>
        <end position="85"/>
    </location>
</feature>
<dbReference type="Pfam" id="PF01554">
    <property type="entry name" value="MatE"/>
    <property type="match status" value="2"/>
</dbReference>
<dbReference type="EMBL" id="JABXXQ010000004">
    <property type="protein sequence ID" value="NVN28900.1"/>
    <property type="molecule type" value="Genomic_DNA"/>
</dbReference>
<dbReference type="GO" id="GO:0005886">
    <property type="term" value="C:plasma membrane"/>
    <property type="evidence" value="ECO:0007669"/>
    <property type="project" value="TreeGrafter"/>
</dbReference>